<evidence type="ECO:0000256" key="3">
    <source>
        <dbReference type="ARBA" id="ARBA00022552"/>
    </source>
</evidence>
<dbReference type="GO" id="GO:1902775">
    <property type="term" value="P:mitochondrial large ribosomal subunit assembly"/>
    <property type="evidence" value="ECO:0007669"/>
    <property type="project" value="UniProtKB-ARBA"/>
</dbReference>
<dbReference type="InterPro" id="IPR002877">
    <property type="entry name" value="RNA_MeTrfase_FtsJ_dom"/>
</dbReference>
<evidence type="ECO:0000313" key="12">
    <source>
        <dbReference type="Proteomes" id="UP000192223"/>
    </source>
</evidence>
<keyword evidence="7" id="KW-0809">Transit peptide</keyword>
<evidence type="ECO:0000256" key="2">
    <source>
        <dbReference type="ARBA" id="ARBA00009258"/>
    </source>
</evidence>
<dbReference type="AlphaFoldDB" id="A0A1W4XS80"/>
<dbReference type="InParanoid" id="A0A1W4XS80"/>
<dbReference type="RefSeq" id="XP_018335280.1">
    <property type="nucleotide sequence ID" value="XM_018479778.1"/>
</dbReference>
<evidence type="ECO:0000256" key="1">
    <source>
        <dbReference type="ARBA" id="ARBA00004173"/>
    </source>
</evidence>
<evidence type="ECO:0000256" key="7">
    <source>
        <dbReference type="ARBA" id="ARBA00022946"/>
    </source>
</evidence>
<evidence type="ECO:0000256" key="8">
    <source>
        <dbReference type="ARBA" id="ARBA00023128"/>
    </source>
</evidence>
<proteinExistence type="inferred from homology"/>
<name>A0A1W4XS80_AGRPL</name>
<dbReference type="InterPro" id="IPR015507">
    <property type="entry name" value="rRNA-MeTfrase_E"/>
</dbReference>
<dbReference type="PIRSF" id="PIRSF005461">
    <property type="entry name" value="23S_rRNA_mtase"/>
    <property type="match status" value="1"/>
</dbReference>
<comment type="similarity">
    <text evidence="2">Belongs to the class I-like SAM-binding methyltransferase superfamily. RNA methyltransferase RlmE family.</text>
</comment>
<dbReference type="InterPro" id="IPR050082">
    <property type="entry name" value="RNA_methyltr_RlmE"/>
</dbReference>
<dbReference type="Pfam" id="PF01728">
    <property type="entry name" value="FtsJ"/>
    <property type="match status" value="1"/>
</dbReference>
<dbReference type="OrthoDB" id="20105at2759"/>
<keyword evidence="3" id="KW-0698">rRNA processing</keyword>
<evidence type="ECO:0000256" key="4">
    <source>
        <dbReference type="ARBA" id="ARBA00022603"/>
    </source>
</evidence>
<reference evidence="13" key="1">
    <citation type="submission" date="2025-08" db="UniProtKB">
        <authorList>
            <consortium name="RefSeq"/>
        </authorList>
    </citation>
    <scope>IDENTIFICATION</scope>
    <source>
        <tissue evidence="13">Entire body</tissue>
    </source>
</reference>
<dbReference type="PANTHER" id="PTHR10920">
    <property type="entry name" value="RIBOSOMAL RNA METHYLTRANSFERASE"/>
    <property type="match status" value="1"/>
</dbReference>
<dbReference type="Gene3D" id="3.40.50.150">
    <property type="entry name" value="Vaccinia Virus protein VP39"/>
    <property type="match status" value="1"/>
</dbReference>
<dbReference type="SUPFAM" id="SSF53335">
    <property type="entry name" value="S-adenosyl-L-methionine-dependent methyltransferases"/>
    <property type="match status" value="1"/>
</dbReference>
<dbReference type="HAMAP" id="MF_01547">
    <property type="entry name" value="RNA_methyltr_E"/>
    <property type="match status" value="1"/>
</dbReference>
<keyword evidence="8" id="KW-0496">Mitochondrion</keyword>
<accession>A0A1W4XS80</accession>
<evidence type="ECO:0000256" key="10">
    <source>
        <dbReference type="PIRSR" id="PIRSR005461-1"/>
    </source>
</evidence>
<gene>
    <name evidence="13" type="primary">LOC108744152</name>
</gene>
<dbReference type="PANTHER" id="PTHR10920:SF18">
    <property type="entry name" value="RRNA METHYLTRANSFERASE 2, MITOCHONDRIAL"/>
    <property type="match status" value="1"/>
</dbReference>
<dbReference type="KEGG" id="apln:108744152"/>
<evidence type="ECO:0000256" key="6">
    <source>
        <dbReference type="ARBA" id="ARBA00022691"/>
    </source>
</evidence>
<keyword evidence="4 13" id="KW-0489">Methyltransferase</keyword>
<comment type="subcellular location">
    <subcellularLocation>
        <location evidence="1">Mitochondrion</location>
    </subcellularLocation>
</comment>
<dbReference type="GO" id="GO:0005759">
    <property type="term" value="C:mitochondrial matrix"/>
    <property type="evidence" value="ECO:0007669"/>
    <property type="project" value="UniProtKB-ARBA"/>
</dbReference>
<dbReference type="Proteomes" id="UP000192223">
    <property type="component" value="Unplaced"/>
</dbReference>
<organism evidence="12 13">
    <name type="scientific">Agrilus planipennis</name>
    <name type="common">Emerald ash borer</name>
    <name type="synonym">Agrilus marcopoli</name>
    <dbReference type="NCBI Taxonomy" id="224129"/>
    <lineage>
        <taxon>Eukaryota</taxon>
        <taxon>Metazoa</taxon>
        <taxon>Ecdysozoa</taxon>
        <taxon>Arthropoda</taxon>
        <taxon>Hexapoda</taxon>
        <taxon>Insecta</taxon>
        <taxon>Pterygota</taxon>
        <taxon>Neoptera</taxon>
        <taxon>Endopterygota</taxon>
        <taxon>Coleoptera</taxon>
        <taxon>Polyphaga</taxon>
        <taxon>Elateriformia</taxon>
        <taxon>Buprestoidea</taxon>
        <taxon>Buprestidae</taxon>
        <taxon>Agrilinae</taxon>
        <taxon>Agrilus</taxon>
    </lineage>
</organism>
<feature type="domain" description="Ribosomal RNA methyltransferase FtsJ" evidence="11">
    <location>
        <begin position="62"/>
        <end position="246"/>
    </location>
</feature>
<evidence type="ECO:0000256" key="5">
    <source>
        <dbReference type="ARBA" id="ARBA00022679"/>
    </source>
</evidence>
<evidence type="ECO:0000313" key="13">
    <source>
        <dbReference type="RefSeq" id="XP_018335280.1"/>
    </source>
</evidence>
<evidence type="ECO:0000256" key="9">
    <source>
        <dbReference type="ARBA" id="ARBA00041184"/>
    </source>
</evidence>
<feature type="active site" description="Proton acceptor" evidence="10">
    <location>
        <position position="203"/>
    </location>
</feature>
<dbReference type="CTD" id="29960"/>
<dbReference type="InterPro" id="IPR029063">
    <property type="entry name" value="SAM-dependent_MTases_sf"/>
</dbReference>
<dbReference type="GeneID" id="108744152"/>
<evidence type="ECO:0000259" key="11">
    <source>
        <dbReference type="Pfam" id="PF01728"/>
    </source>
</evidence>
<dbReference type="FunCoup" id="A0A1W4XS80">
    <property type="interactions" value="1733"/>
</dbReference>
<sequence length="252" mass="28473">MNASRSTIKNLRNFTHMRDIHLSTINCKKVIAKNGKNSSSTRWLTRQLSDPYVEKSKTMNLRCRSAFKLIEIDDKYRFLTAGQVVIDCGAAPGSWTQVAVKRVNAVALNPQEPRGIVISIDKQPIYPIEGAIIIGNADFTQQETHAKLIDTLQGRKVNVFLSDMAPRASGIKEMDDDKMADLCYLALRFALQVCEVNACFLIKLWQSKYLKDLEQSVSQYFQTFKIVKPLASRSDSAEIYLLARNFKGLCKT</sequence>
<keyword evidence="12" id="KW-1185">Reference proteome</keyword>
<keyword evidence="5" id="KW-0808">Transferase</keyword>
<protein>
    <recommendedName>
        <fullName evidence="9">rRNA methyltransferase 2, mitochondrial</fullName>
    </recommendedName>
</protein>
<dbReference type="FunFam" id="3.40.50.150:FF:000129">
    <property type="entry name" value="Mitochondrial rRNA methyltransferase 2"/>
    <property type="match status" value="1"/>
</dbReference>
<dbReference type="GO" id="GO:0008650">
    <property type="term" value="F:rRNA (uridine-2'-O-)-methyltransferase activity"/>
    <property type="evidence" value="ECO:0007669"/>
    <property type="project" value="TreeGrafter"/>
</dbReference>
<dbReference type="STRING" id="224129.A0A1W4XS80"/>
<keyword evidence="6 10" id="KW-0949">S-adenosyl-L-methionine</keyword>